<dbReference type="CDD" id="cd08423">
    <property type="entry name" value="PBP2_LTTR_like_6"/>
    <property type="match status" value="1"/>
</dbReference>
<proteinExistence type="inferred from homology"/>
<keyword evidence="7" id="KW-1185">Reference proteome</keyword>
<dbReference type="InterPro" id="IPR036390">
    <property type="entry name" value="WH_DNA-bd_sf"/>
</dbReference>
<keyword evidence="3" id="KW-0238">DNA-binding</keyword>
<protein>
    <submittedName>
        <fullName evidence="6">Molybdate transport repressor ModE-like protein</fullName>
    </submittedName>
</protein>
<dbReference type="SUPFAM" id="SSF53850">
    <property type="entry name" value="Periplasmic binding protein-like II"/>
    <property type="match status" value="1"/>
</dbReference>
<dbReference type="PANTHER" id="PTHR30346:SF29">
    <property type="entry name" value="LYSR SUBSTRATE-BINDING"/>
    <property type="match status" value="1"/>
</dbReference>
<reference evidence="6 7" key="1">
    <citation type="submission" date="2021-03" db="EMBL/GenBank/DDBJ databases">
        <title>Sequencing the genomes of 1000 actinobacteria strains.</title>
        <authorList>
            <person name="Klenk H.-P."/>
        </authorList>
    </citation>
    <scope>NUCLEOTIDE SEQUENCE [LARGE SCALE GENOMIC DNA]</scope>
    <source>
        <strain evidence="6 7">DSM 15797</strain>
    </source>
</reference>
<evidence type="ECO:0000256" key="4">
    <source>
        <dbReference type="ARBA" id="ARBA00023163"/>
    </source>
</evidence>
<name>A0ABS4XJ65_9MICC</name>
<dbReference type="Proteomes" id="UP001296993">
    <property type="component" value="Unassembled WGS sequence"/>
</dbReference>
<accession>A0ABS4XJ65</accession>
<dbReference type="InterPro" id="IPR005119">
    <property type="entry name" value="LysR_subst-bd"/>
</dbReference>
<dbReference type="SUPFAM" id="SSF46785">
    <property type="entry name" value="Winged helix' DNA-binding domain"/>
    <property type="match status" value="1"/>
</dbReference>
<dbReference type="Pfam" id="PF03466">
    <property type="entry name" value="LysR_substrate"/>
    <property type="match status" value="1"/>
</dbReference>
<evidence type="ECO:0000256" key="2">
    <source>
        <dbReference type="ARBA" id="ARBA00023015"/>
    </source>
</evidence>
<feature type="domain" description="HTH lysR-type" evidence="5">
    <location>
        <begin position="2"/>
        <end position="59"/>
    </location>
</feature>
<dbReference type="InterPro" id="IPR000847">
    <property type="entry name" value="LysR_HTH_N"/>
</dbReference>
<dbReference type="Gene3D" id="1.10.10.10">
    <property type="entry name" value="Winged helix-like DNA-binding domain superfamily/Winged helix DNA-binding domain"/>
    <property type="match status" value="1"/>
</dbReference>
<evidence type="ECO:0000313" key="6">
    <source>
        <dbReference type="EMBL" id="MBP2388506.1"/>
    </source>
</evidence>
<comment type="similarity">
    <text evidence="1">Belongs to the LysR transcriptional regulatory family.</text>
</comment>
<gene>
    <name evidence="6" type="ORF">JOF47_004079</name>
</gene>
<evidence type="ECO:0000256" key="1">
    <source>
        <dbReference type="ARBA" id="ARBA00009437"/>
    </source>
</evidence>
<dbReference type="Pfam" id="PF00126">
    <property type="entry name" value="HTH_1"/>
    <property type="match status" value="1"/>
</dbReference>
<organism evidence="6 7">
    <name type="scientific">Paeniglutamicibacter kerguelensis</name>
    <dbReference type="NCBI Taxonomy" id="254788"/>
    <lineage>
        <taxon>Bacteria</taxon>
        <taxon>Bacillati</taxon>
        <taxon>Actinomycetota</taxon>
        <taxon>Actinomycetes</taxon>
        <taxon>Micrococcales</taxon>
        <taxon>Micrococcaceae</taxon>
        <taxon>Paeniglutamicibacter</taxon>
    </lineage>
</organism>
<dbReference type="PANTHER" id="PTHR30346">
    <property type="entry name" value="TRANSCRIPTIONAL DUAL REGULATOR HCAR-RELATED"/>
    <property type="match status" value="1"/>
</dbReference>
<dbReference type="EMBL" id="JAGIOF010000004">
    <property type="protein sequence ID" value="MBP2388506.1"/>
    <property type="molecule type" value="Genomic_DNA"/>
</dbReference>
<evidence type="ECO:0000256" key="3">
    <source>
        <dbReference type="ARBA" id="ARBA00023125"/>
    </source>
</evidence>
<dbReference type="RefSeq" id="WP_210002173.1">
    <property type="nucleotide sequence ID" value="NZ_BAAAJY010000004.1"/>
</dbReference>
<keyword evidence="2" id="KW-0805">Transcription regulation</keyword>
<dbReference type="PROSITE" id="PS50931">
    <property type="entry name" value="HTH_LYSR"/>
    <property type="match status" value="1"/>
</dbReference>
<evidence type="ECO:0000259" key="5">
    <source>
        <dbReference type="PROSITE" id="PS50931"/>
    </source>
</evidence>
<dbReference type="Gene3D" id="3.40.190.10">
    <property type="entry name" value="Periplasmic binding protein-like II"/>
    <property type="match status" value="2"/>
</dbReference>
<evidence type="ECO:0000313" key="7">
    <source>
        <dbReference type="Proteomes" id="UP001296993"/>
    </source>
</evidence>
<keyword evidence="4" id="KW-0804">Transcription</keyword>
<comment type="caution">
    <text evidence="6">The sequence shown here is derived from an EMBL/GenBank/DDBJ whole genome shotgun (WGS) entry which is preliminary data.</text>
</comment>
<sequence>MIDLQALRSLVTIERYGSVIAAADALGFTASAVSQQIKKLERTLDAPVLERQGRGVRLTERGHLLVAEGGPLLRELERVTTLVESPVLAKRRLRVIAFSTAMRGLVAPALALYQSSGAHHAKLETQLRSVEPEAAVQQIARGDADLAVVHNWSSIPLAIPPGVRAQALGFDEADVVLPANHRLAFQAAVARSELIDEPWAATPAGAICHEALMRLFADLGVVPRVVAEDPEFATLIALASAGVAVALVPRLGRGPLDASVVARPLSDAPQRRTIQVIYRDSMAGSPAVTELTGLLREVFERTEGRVGGQGAG</sequence>
<dbReference type="InterPro" id="IPR036388">
    <property type="entry name" value="WH-like_DNA-bd_sf"/>
</dbReference>